<organism evidence="8 9">
    <name type="scientific">Allochromatium palmeri</name>
    <dbReference type="NCBI Taxonomy" id="231048"/>
    <lineage>
        <taxon>Bacteria</taxon>
        <taxon>Pseudomonadati</taxon>
        <taxon>Pseudomonadota</taxon>
        <taxon>Gammaproteobacteria</taxon>
        <taxon>Chromatiales</taxon>
        <taxon>Chromatiaceae</taxon>
        <taxon>Allochromatium</taxon>
    </lineage>
</organism>
<evidence type="ECO:0000256" key="3">
    <source>
        <dbReference type="ARBA" id="ARBA00022723"/>
    </source>
</evidence>
<dbReference type="GO" id="GO:0008270">
    <property type="term" value="F:zinc ion binding"/>
    <property type="evidence" value="ECO:0007669"/>
    <property type="project" value="UniProtKB-UniRule"/>
</dbReference>
<name>A0A6N8EKN1_9GAMM</name>
<protein>
    <recommendedName>
        <fullName evidence="6">Probable inorganic carbon transporter subunit DabA</fullName>
    </recommendedName>
</protein>
<evidence type="ECO:0000256" key="5">
    <source>
        <dbReference type="ARBA" id="ARBA00023136"/>
    </source>
</evidence>
<keyword evidence="3 6" id="KW-0479">Metal-binding</keyword>
<sequence>MKPIAFRRLADNPRPRPSLTVDDHNAPEPALNAGGDTASTRLAAQIQAACERIAPVWPLDRFVAVNPFHGLRDQSFPEAAAILERVAGARLYAPRAELHAAFESDQITREDLRRAAELQGVQTDPETLIAALAEEPRPRQRVPLVSQMLDALEGGDWSSFVIDRISHHCAAYFDMGQATWKQPWKGLSLYASWRRSAGLDLSPALMGLGGVRKRIAALPETPRDTIRLVLERLEIPADATVDYLHAILMDIGGWAAWTRRLRWEAELTGGRDDRIEELLAIRLAWDWLLRERLPREHWQAALAEFAQTPAAATDWTLDHVWLTARELAYQRQLVARLGSATPNHPAVAERPRAQAAFCIDVRSEVMRRSLELVAPEIQTLGFAGFFGMPIAQRPFGTQSARAHVPVLLTPRYRIGSELQGVDTETRDQTLATQRRQVGLSQAWKAFKMGASSCFSFVESAGIWLYAPKLISDSLGWSRPVPAPDDPRLPEAEARRLGPSLACGHPHDDHGGSHEAATCQGEALGIPPAERVALAEGILRAMSLSQGLAPLVLLIGHGSTSVNNPHASGLDCGACGGQTGEASARAAAALLNDPTVRDGLAERGLRIPDDTWFLPGLHDTTTDVIRLFDTASLPASHVGELAELEETLARAGELTRAQRAGLLGLGGREGQALAASLQRRARDWSQVRPEWGLAGNGAFIAAPRARTQGLDLEGRTFLHDYVWRDDTDFAILELIMTAPMVVATWINLQYYGSSVDNRRFGSGNKVLHNVVGGAIGVLEGNAGDLRVGLSLQSLHDGKRWIHEPLRLSVFIQAPEAPIEAIIARHTLVRQLLDNGWLHLFRLDDDGGCQRRWPGRGWVDAG</sequence>
<keyword evidence="9" id="KW-1185">Reference proteome</keyword>
<proteinExistence type="inferred from homology"/>
<dbReference type="PANTHER" id="PTHR38344">
    <property type="entry name" value="UPF0753 PROTEIN AQ_863"/>
    <property type="match status" value="1"/>
</dbReference>
<keyword evidence="5 6" id="KW-0472">Membrane</keyword>
<dbReference type="GO" id="GO:0005886">
    <property type="term" value="C:plasma membrane"/>
    <property type="evidence" value="ECO:0007669"/>
    <property type="project" value="UniProtKB-SubCell"/>
</dbReference>
<feature type="binding site" evidence="6">
    <location>
        <position position="571"/>
    </location>
    <ligand>
        <name>Zn(2+)</name>
        <dbReference type="ChEBI" id="CHEBI:29105"/>
    </ligand>
</feature>
<dbReference type="OrthoDB" id="9805101at2"/>
<dbReference type="Pfam" id="PF10070">
    <property type="entry name" value="DabA"/>
    <property type="match status" value="1"/>
</dbReference>
<accession>A0A6N8EKN1</accession>
<evidence type="ECO:0000313" key="8">
    <source>
        <dbReference type="EMBL" id="MTW23117.1"/>
    </source>
</evidence>
<reference evidence="8 9" key="1">
    <citation type="submission" date="2019-11" db="EMBL/GenBank/DDBJ databases">
        <title>Whole-genome sequence of the anaerobic purple sulfur bacterium Allochromatium palmeri DSM 15591.</title>
        <authorList>
            <person name="Kyndt J.A."/>
            <person name="Meyer T.E."/>
        </authorList>
    </citation>
    <scope>NUCLEOTIDE SEQUENCE [LARGE SCALE GENOMIC DNA]</scope>
    <source>
        <strain evidence="8 9">DSM 15591</strain>
    </source>
</reference>
<dbReference type="PANTHER" id="PTHR38344:SF1">
    <property type="entry name" value="INORGANIC CARBON TRANSPORTER SUBUNIT DABA-RELATED"/>
    <property type="match status" value="1"/>
</dbReference>
<dbReference type="InterPro" id="IPR018752">
    <property type="entry name" value="DabA"/>
</dbReference>
<dbReference type="EMBL" id="WNKT01000077">
    <property type="protein sequence ID" value="MTW23117.1"/>
    <property type="molecule type" value="Genomic_DNA"/>
</dbReference>
<dbReference type="AlphaFoldDB" id="A0A6N8EKN1"/>
<comment type="similarity">
    <text evidence="6">Belongs to the inorganic carbon transporter (TC 9.A.2) DabA family.</text>
</comment>
<feature type="region of interest" description="Disordered" evidence="7">
    <location>
        <begin position="11"/>
        <end position="35"/>
    </location>
</feature>
<feature type="binding site" evidence="6">
    <location>
        <position position="360"/>
    </location>
    <ligand>
        <name>Zn(2+)</name>
        <dbReference type="ChEBI" id="CHEBI:29105"/>
    </ligand>
</feature>
<dbReference type="RefSeq" id="WP_155451661.1">
    <property type="nucleotide sequence ID" value="NZ_WNKT01000077.1"/>
</dbReference>
<evidence type="ECO:0000256" key="7">
    <source>
        <dbReference type="SAM" id="MobiDB-lite"/>
    </source>
</evidence>
<dbReference type="HAMAP" id="MF_01871">
    <property type="entry name" value="DabA"/>
    <property type="match status" value="1"/>
</dbReference>
<keyword evidence="1 6" id="KW-0813">Transport</keyword>
<evidence type="ECO:0000313" key="9">
    <source>
        <dbReference type="Proteomes" id="UP000434044"/>
    </source>
</evidence>
<gene>
    <name evidence="6" type="primary">dabA</name>
    <name evidence="8" type="ORF">GJ668_18940</name>
</gene>
<comment type="cofactor">
    <cofactor evidence="6">
        <name>Zn(2+)</name>
        <dbReference type="ChEBI" id="CHEBI:29105"/>
    </cofactor>
</comment>
<dbReference type="Proteomes" id="UP000434044">
    <property type="component" value="Unassembled WGS sequence"/>
</dbReference>
<comment type="subcellular location">
    <subcellularLocation>
        <location evidence="6">Cell membrane</location>
        <topology evidence="6">Peripheral membrane protein</topology>
    </subcellularLocation>
</comment>
<keyword evidence="4 6" id="KW-0862">Zinc</keyword>
<comment type="caution">
    <text evidence="8">The sequence shown here is derived from an EMBL/GenBank/DDBJ whole genome shotgun (WGS) entry which is preliminary data.</text>
</comment>
<evidence type="ECO:0000256" key="6">
    <source>
        <dbReference type="HAMAP-Rule" id="MF_01871"/>
    </source>
</evidence>
<comment type="subunit">
    <text evidence="6">Forms a complex with DabB.</text>
</comment>
<feature type="binding site" evidence="6">
    <location>
        <position position="358"/>
    </location>
    <ligand>
        <name>Zn(2+)</name>
        <dbReference type="ChEBI" id="CHEBI:29105"/>
    </ligand>
</feature>
<feature type="binding site" evidence="6">
    <location>
        <position position="556"/>
    </location>
    <ligand>
        <name>Zn(2+)</name>
        <dbReference type="ChEBI" id="CHEBI:29105"/>
    </ligand>
</feature>
<evidence type="ECO:0000256" key="1">
    <source>
        <dbReference type="ARBA" id="ARBA00022448"/>
    </source>
</evidence>
<keyword evidence="2 6" id="KW-1003">Cell membrane</keyword>
<evidence type="ECO:0000256" key="2">
    <source>
        <dbReference type="ARBA" id="ARBA00022475"/>
    </source>
</evidence>
<evidence type="ECO:0000256" key="4">
    <source>
        <dbReference type="ARBA" id="ARBA00022833"/>
    </source>
</evidence>
<comment type="function">
    <text evidence="6">Part of an energy-coupled inorganic carbon pump.</text>
</comment>